<reference evidence="1 2" key="1">
    <citation type="submission" date="2020-06" db="EMBL/GenBank/DDBJ databases">
        <authorList>
            <person name="Li R."/>
            <person name="Bekaert M."/>
        </authorList>
    </citation>
    <scope>NUCLEOTIDE SEQUENCE [LARGE SCALE GENOMIC DNA]</scope>
    <source>
        <strain evidence="2">wild</strain>
    </source>
</reference>
<gene>
    <name evidence="1" type="ORF">MCOR_43229</name>
</gene>
<proteinExistence type="predicted"/>
<protein>
    <submittedName>
        <fullName evidence="1">Uncharacterized protein</fullName>
    </submittedName>
</protein>
<accession>A0A6J8DQW3</accession>
<dbReference type="EMBL" id="CACVKT020007670">
    <property type="protein sequence ID" value="CAC5410022.1"/>
    <property type="molecule type" value="Genomic_DNA"/>
</dbReference>
<keyword evidence="2" id="KW-1185">Reference proteome</keyword>
<dbReference type="Proteomes" id="UP000507470">
    <property type="component" value="Unassembled WGS sequence"/>
</dbReference>
<name>A0A6J8DQW3_MYTCO</name>
<evidence type="ECO:0000313" key="2">
    <source>
        <dbReference type="Proteomes" id="UP000507470"/>
    </source>
</evidence>
<organism evidence="1 2">
    <name type="scientific">Mytilus coruscus</name>
    <name type="common">Sea mussel</name>
    <dbReference type="NCBI Taxonomy" id="42192"/>
    <lineage>
        <taxon>Eukaryota</taxon>
        <taxon>Metazoa</taxon>
        <taxon>Spiralia</taxon>
        <taxon>Lophotrochozoa</taxon>
        <taxon>Mollusca</taxon>
        <taxon>Bivalvia</taxon>
        <taxon>Autobranchia</taxon>
        <taxon>Pteriomorphia</taxon>
        <taxon>Mytilida</taxon>
        <taxon>Mytiloidea</taxon>
        <taxon>Mytilidae</taxon>
        <taxon>Mytilinae</taxon>
        <taxon>Mytilus</taxon>
    </lineage>
</organism>
<dbReference type="AlphaFoldDB" id="A0A6J8DQW3"/>
<sequence>MWPRGINAIRAMKELRHPDKKWECFELKNTSGSRTKCDEFDITTAEVSDEEGEDESEIAKRKQKKKTYDEFVTETCPIHLMVILCTEAEQLKDCKDTVRYRIICRHCSSYKQFYEMAQSQPLPPETTITHEHKMTEKGQELYDSHKIKYLKQIDVSWGTIENLLEEFSECSKELKPLRKLEKTHFEVS</sequence>
<evidence type="ECO:0000313" key="1">
    <source>
        <dbReference type="EMBL" id="CAC5410022.1"/>
    </source>
</evidence>